<dbReference type="GO" id="GO:0005634">
    <property type="term" value="C:nucleus"/>
    <property type="evidence" value="ECO:0000314"/>
    <property type="project" value="GeneDB"/>
</dbReference>
<dbReference type="InterPro" id="IPR038718">
    <property type="entry name" value="SNF2-like_sf"/>
</dbReference>
<feature type="compositionally biased region" description="Polar residues" evidence="4">
    <location>
        <begin position="685"/>
        <end position="697"/>
    </location>
</feature>
<evidence type="ECO:0000259" key="7">
    <source>
        <dbReference type="PROSITE" id="PS51467"/>
    </source>
</evidence>
<evidence type="ECO:0000259" key="6">
    <source>
        <dbReference type="PROSITE" id="PS51194"/>
    </source>
</evidence>
<dbReference type="PANTHER" id="PTHR45766">
    <property type="entry name" value="DNA ANNEALING HELICASE AND ENDONUCLEASE ZRANB3 FAMILY MEMBER"/>
    <property type="match status" value="1"/>
</dbReference>
<evidence type="ECO:0000256" key="1">
    <source>
        <dbReference type="ARBA" id="ARBA00004123"/>
    </source>
</evidence>
<dbReference type="Gene3D" id="3.40.50.300">
    <property type="entry name" value="P-loop containing nucleotide triphosphate hydrolases"/>
    <property type="match status" value="1"/>
</dbReference>
<dbReference type="SMART" id="SM00487">
    <property type="entry name" value="DEXDc"/>
    <property type="match status" value="1"/>
</dbReference>
<dbReference type="FunFam" id="3.40.50.10810:FF:000073">
    <property type="entry name" value="DNA helicase, putative"/>
    <property type="match status" value="1"/>
</dbReference>
<dbReference type="PROSITE" id="PS51467">
    <property type="entry name" value="HARP"/>
    <property type="match status" value="1"/>
</dbReference>
<dbReference type="GO" id="GO:0005654">
    <property type="term" value="C:nucleoplasm"/>
    <property type="evidence" value="ECO:0000314"/>
    <property type="project" value="GeneDB"/>
</dbReference>
<dbReference type="Gene3D" id="3.40.50.10810">
    <property type="entry name" value="Tandem AAA-ATPase domain"/>
    <property type="match status" value="1"/>
</dbReference>
<dbReference type="GO" id="GO:0006281">
    <property type="term" value="P:DNA repair"/>
    <property type="evidence" value="ECO:0000318"/>
    <property type="project" value="GO_Central"/>
</dbReference>
<evidence type="ECO:0000256" key="2">
    <source>
        <dbReference type="ARBA" id="ARBA00022801"/>
    </source>
</evidence>
<dbReference type="InterPro" id="IPR000330">
    <property type="entry name" value="SNF2_N"/>
</dbReference>
<dbReference type="OrthoDB" id="2801544at2759"/>
<dbReference type="GO" id="GO:0005737">
    <property type="term" value="C:cytoplasm"/>
    <property type="evidence" value="ECO:0006056"/>
    <property type="project" value="Others"/>
</dbReference>
<keyword evidence="2" id="KW-0378">Hydrolase</keyword>
<dbReference type="PANTHER" id="PTHR45766:SF6">
    <property type="entry name" value="SWI_SNF-RELATED MATRIX-ASSOCIATED ACTIN-DEPENDENT REGULATOR OF CHROMATIN SUBFAMILY A-LIKE PROTEIN 1"/>
    <property type="match status" value="1"/>
</dbReference>
<protein>
    <submittedName>
        <fullName evidence="8">SNF2 DNA repair protein, putative</fullName>
    </submittedName>
</protein>
<dbReference type="AlphaFoldDB" id="Q385P2"/>
<dbReference type="InterPro" id="IPR010003">
    <property type="entry name" value="HARP_dom"/>
</dbReference>
<dbReference type="PaxDb" id="5691-EAN79489"/>
<sequence length="968" mass="105175">MNCNCGTPVRCVVDKSGKICYVCQYHRCRFCANSPIQAEGWRRIVPQPPPRNGSGAVSSMETCAILRFEALLHPEKKVMYCTATPTAPMCKEVLAVLEDEQFKPMWYVKRMAYVYPIESYERLILALRKFSSHQLQVEKIPPFFFSCVQAAKDNVLEHEKQVKVNLSQGPDPDDVVYSQLHPFQKRGVGFVIARGGRGMIADDMGLGKTVQAIAFAHHYRNEWPLLIICPLSLVDNWEKEIIRFCSIPVGRIATAHTTKRFRIDGVHSIVIVPYSSLKCLEGVSVTFKVVIVDESHYIKSGTAQRTTATLKLCRAAKRVLLLSGTPAMSRPVELYSQLQAFVNPSCMPSKTQFCARYCNSFQGRFGVDCTGHSNISELHALIQHFVVRRTKSELANELPSKSRHLLYLYITPKEKAALEKDITKLRECLRNGLALPGLTDPLTPSAFASDPHGTPGGPPSQYSAGKQLNILELRTATARAKTTAVQDYIRGVAEQLVETNEKMIVFAHHRVMLDGIRDAIESVNPRKPLDYILICGNTAAAQREELLNHFRTSPTCHLAVLSMLVCGVGLNLTCATMVVFTELDWNPCTHLQCEDRVHRIGQSSSCFIKYLLAEGTSDTIIWPLLQNKLSVTKALLEDGAAANGVNGRSDGLVSKNTNVESVRRSDLSTTPPLPKGRQLTLGECKSSQTSGPSTPRTPCTERAEETPSSAAEGDGNKKTNATQLPSQGGQTAKSEEKPVFIDIPTLQKQRQERQSSLVVLQSTCSGGQPAPSVVIPVAVSPQISPSGSKPPVTTVLLGKGVVSNEPQISTAEKQVCIASSAALSPMPDLAANITPAAAITSPRTTTTTQGVTKLVESPATGPICSPSTQLRPTPPFCSPCGTVRRTPFVLSPAIAISAPSSVSQGVGGTCVSAVPSNRDVDDGVLLSNASAVSQSEALRSYNSRRTRFTVGSVGEKRVRNNNETGETQ</sequence>
<feature type="domain" description="Helicase ATP-binding" evidence="5">
    <location>
        <begin position="189"/>
        <end position="344"/>
    </location>
</feature>
<dbReference type="SMART" id="SM00490">
    <property type="entry name" value="HELICc"/>
    <property type="match status" value="1"/>
</dbReference>
<feature type="domain" description="Helicase C-terminal" evidence="6">
    <location>
        <begin position="484"/>
        <end position="640"/>
    </location>
</feature>
<keyword evidence="3" id="KW-0539">Nucleus</keyword>
<dbReference type="CDD" id="cd18793">
    <property type="entry name" value="SF2_C_SNF"/>
    <property type="match status" value="1"/>
</dbReference>
<evidence type="ECO:0000256" key="4">
    <source>
        <dbReference type="SAM" id="MobiDB-lite"/>
    </source>
</evidence>
<dbReference type="PROSITE" id="PS51194">
    <property type="entry name" value="HELICASE_CTER"/>
    <property type="match status" value="1"/>
</dbReference>
<dbReference type="KEGG" id="tbr:Tb11.02.2930"/>
<evidence type="ECO:0000313" key="9">
    <source>
        <dbReference type="Proteomes" id="UP000008524"/>
    </source>
</evidence>
<dbReference type="GO" id="GO:0003677">
    <property type="term" value="F:DNA binding"/>
    <property type="evidence" value="ECO:0000255"/>
    <property type="project" value="GeneDB"/>
</dbReference>
<dbReference type="Pfam" id="PF00176">
    <property type="entry name" value="SNF2-rel_dom"/>
    <property type="match status" value="1"/>
</dbReference>
<feature type="domain" description="HARP" evidence="7">
    <location>
        <begin position="62"/>
        <end position="141"/>
    </location>
</feature>
<dbReference type="GO" id="GO:0031297">
    <property type="term" value="P:replication fork processing"/>
    <property type="evidence" value="ECO:0000318"/>
    <property type="project" value="GO_Central"/>
</dbReference>
<dbReference type="GO" id="GO:0043596">
    <property type="term" value="C:nuclear replication fork"/>
    <property type="evidence" value="ECO:0000318"/>
    <property type="project" value="GO_Central"/>
</dbReference>
<reference evidence="8 9" key="2">
    <citation type="journal article" date="2005" name="Science">
        <title>The genome of the African trypanosome Trypanosoma brucei.</title>
        <authorList>
            <person name="Berriman M."/>
            <person name="Ghedin E."/>
            <person name="Hertz-Fowler C."/>
            <person name="Blandin G."/>
            <person name="Renauld H."/>
            <person name="Bartholomeu D.C."/>
            <person name="Lennard N.J."/>
            <person name="Caler E."/>
            <person name="Hamlin N.E."/>
            <person name="Haas B."/>
            <person name="Bohme U."/>
            <person name="Hannick L."/>
            <person name="Aslett M.A."/>
            <person name="Shallom J."/>
            <person name="Marcello L."/>
            <person name="Hou L."/>
            <person name="Wickstead B."/>
            <person name="Alsmark U.C."/>
            <person name="Arrowsmith C."/>
            <person name="Atkin R.J."/>
            <person name="Barron A.J."/>
            <person name="Bringaud F."/>
            <person name="Brooks K."/>
            <person name="Carrington M."/>
            <person name="Cherevach I."/>
            <person name="Chillingworth T.J."/>
            <person name="Churcher C."/>
            <person name="Clark L.N."/>
            <person name="Corton C.H."/>
            <person name="Cronin A."/>
            <person name="Davies R.M."/>
            <person name="Doggett J."/>
            <person name="Djikeng A."/>
            <person name="Feldblyum T."/>
            <person name="Field M.C."/>
            <person name="Fraser A."/>
            <person name="Goodhead I."/>
            <person name="Hance Z."/>
            <person name="Harper D."/>
            <person name="Harris B.R."/>
            <person name="Hauser H."/>
            <person name="Hostetler J."/>
            <person name="Ivens A."/>
            <person name="Jagels K."/>
            <person name="Johnson D."/>
            <person name="Johnson J."/>
            <person name="Jones K."/>
            <person name="Kerhornou A.X."/>
            <person name="Koo H."/>
            <person name="Larke N."/>
            <person name="Landfear S."/>
            <person name="Larkin C."/>
            <person name="Leech V."/>
            <person name="Line A."/>
            <person name="Lord A."/>
            <person name="Macleod A."/>
            <person name="Mooney P.J."/>
            <person name="Moule S."/>
            <person name="Martin D.M."/>
            <person name="Morgan G.W."/>
            <person name="Mungall K."/>
            <person name="Norbertczak H."/>
            <person name="Ormond D."/>
            <person name="Pai G."/>
            <person name="Peacock C.S."/>
            <person name="Peterson J."/>
            <person name="Quail M.A."/>
            <person name="Rabbinowitsch E."/>
            <person name="Rajandream M.A."/>
            <person name="Reitter C."/>
            <person name="Salzberg S.L."/>
            <person name="Sanders M."/>
            <person name="Schobel S."/>
            <person name="Sharp S."/>
            <person name="Simmonds M."/>
            <person name="Simpson A.J."/>
            <person name="Tallon L."/>
            <person name="Turner C.M."/>
            <person name="Tait A."/>
            <person name="Tivey A.R."/>
            <person name="Van Aken S."/>
            <person name="Walker D."/>
            <person name="Wanless D."/>
            <person name="Wang S."/>
            <person name="White B."/>
            <person name="White O."/>
            <person name="Whitehead S."/>
            <person name="Woodward J."/>
            <person name="Wortman J."/>
            <person name="Adams M.D."/>
            <person name="Embley T.M."/>
            <person name="Gull K."/>
            <person name="Ullu E."/>
            <person name="Barry J.D."/>
            <person name="Fairlamb A.H."/>
            <person name="Opperdoes F."/>
            <person name="Barrell B.G."/>
            <person name="Donelson J.E."/>
            <person name="Hall N."/>
            <person name="Fraser C.M."/>
            <person name="Melville S.E."/>
            <person name="El-Sayed N.M."/>
        </authorList>
    </citation>
    <scope>NUCLEOTIDE SEQUENCE [LARGE SCALE GENOMIC DNA]</scope>
    <source>
        <strain evidence="8 9">927/4 GUTat10.1</strain>
    </source>
</reference>
<dbReference type="InterPro" id="IPR049730">
    <property type="entry name" value="SNF2/RAD54-like_C"/>
</dbReference>
<evidence type="ECO:0000256" key="3">
    <source>
        <dbReference type="ARBA" id="ARBA00023242"/>
    </source>
</evidence>
<name>Q385P2_TRYB2</name>
<feature type="region of interest" description="Disordered" evidence="4">
    <location>
        <begin position="645"/>
        <end position="738"/>
    </location>
</feature>
<reference evidence="8 9" key="1">
    <citation type="journal article" date="2005" name="Science">
        <title>Comparative genomics of trypanosomatid parasitic protozoa.</title>
        <authorList>
            <person name="El-Sayed N.M."/>
            <person name="Myler P.J."/>
            <person name="Blandin G."/>
            <person name="Berriman M."/>
            <person name="Crabtree J."/>
            <person name="Aggarwal G."/>
            <person name="Caler E."/>
            <person name="Renauld H."/>
            <person name="Worthey E.A."/>
            <person name="Hertz-Fowler C."/>
            <person name="Ghedin E."/>
            <person name="Peacock C."/>
            <person name="Bartholomeu D.C."/>
            <person name="Haas B.J."/>
            <person name="Tran A.N."/>
            <person name="Wortman J.R."/>
            <person name="Alsmark U.C."/>
            <person name="Angiuoli S."/>
            <person name="Anupama A."/>
            <person name="Badger J."/>
            <person name="Bringaud F."/>
            <person name="Cadag E."/>
            <person name="Carlton J.M."/>
            <person name="Cerqueira G.C."/>
            <person name="Creasy T."/>
            <person name="Delcher A.L."/>
            <person name="Djikeng A."/>
            <person name="Embley T.M."/>
            <person name="Hauser C."/>
            <person name="Ivens A.C."/>
            <person name="Kummerfeld S.K."/>
            <person name="Pereira-Leal J.B."/>
            <person name="Nilsson D."/>
            <person name="Peterson J."/>
            <person name="Salzberg S.L."/>
            <person name="Shallom J."/>
            <person name="Silva J.C."/>
            <person name="Sundaram J."/>
            <person name="Westenberger S."/>
            <person name="White O."/>
            <person name="Melville S.E."/>
            <person name="Donelson J.E."/>
            <person name="Andersson B."/>
            <person name="Stuart K.D."/>
            <person name="Hall N."/>
        </authorList>
    </citation>
    <scope>NUCLEOTIDE SEQUENCE [LARGE SCALE GENOMIC DNA]</scope>
    <source>
        <strain evidence="8 9">927/4 GUTat10.1</strain>
    </source>
</reference>
<gene>
    <name evidence="8" type="ORF">Tb11.02.2930</name>
</gene>
<dbReference type="eggNOG" id="KOG1000">
    <property type="taxonomic scope" value="Eukaryota"/>
</dbReference>
<proteinExistence type="predicted"/>
<comment type="subcellular location">
    <subcellularLocation>
        <location evidence="1">Nucleus</location>
    </subcellularLocation>
</comment>
<dbReference type="EMBL" id="CH464491">
    <property type="protein sequence ID" value="EAN79489.1"/>
    <property type="molecule type" value="Genomic_DNA"/>
</dbReference>
<accession>Q385P2</accession>
<dbReference type="STRING" id="185431.Q385P2"/>
<organism evidence="8 9">
    <name type="scientific">Trypanosoma brucei brucei (strain 927/4 GUTat10.1)</name>
    <dbReference type="NCBI Taxonomy" id="185431"/>
    <lineage>
        <taxon>Eukaryota</taxon>
        <taxon>Discoba</taxon>
        <taxon>Euglenozoa</taxon>
        <taxon>Kinetoplastea</taxon>
        <taxon>Metakinetoplastina</taxon>
        <taxon>Trypanosomatida</taxon>
        <taxon>Trypanosomatidae</taxon>
        <taxon>Trypanosoma</taxon>
    </lineage>
</organism>
<dbReference type="InterPro" id="IPR027417">
    <property type="entry name" value="P-loop_NTPase"/>
</dbReference>
<dbReference type="CDD" id="cd18010">
    <property type="entry name" value="DEXHc_HARP_SMARCAL1"/>
    <property type="match status" value="1"/>
</dbReference>
<dbReference type="InterPro" id="IPR001650">
    <property type="entry name" value="Helicase_C-like"/>
</dbReference>
<dbReference type="GO" id="GO:0005524">
    <property type="term" value="F:ATP binding"/>
    <property type="evidence" value="ECO:0000255"/>
    <property type="project" value="GeneDB"/>
</dbReference>
<dbReference type="GeneID" id="3664831"/>
<evidence type="ECO:0000313" key="8">
    <source>
        <dbReference type="EMBL" id="EAN79489.1"/>
    </source>
</evidence>
<dbReference type="InParanoid" id="Q385P2"/>
<dbReference type="Pfam" id="PF00271">
    <property type="entry name" value="Helicase_C"/>
    <property type="match status" value="1"/>
</dbReference>
<dbReference type="RefSeq" id="XP_828601.1">
    <property type="nucleotide sequence ID" value="XM_823508.1"/>
</dbReference>
<evidence type="ECO:0000259" key="5">
    <source>
        <dbReference type="PROSITE" id="PS51192"/>
    </source>
</evidence>
<feature type="region of interest" description="Disordered" evidence="4">
    <location>
        <begin position="442"/>
        <end position="462"/>
    </location>
</feature>
<dbReference type="Proteomes" id="UP000008524">
    <property type="component" value="Chromosome 11"/>
</dbReference>
<dbReference type="VEuPathDB" id="TriTrypDB:Tb927.11.5260"/>
<dbReference type="SUPFAM" id="SSF52540">
    <property type="entry name" value="P-loop containing nucleoside triphosphate hydrolases"/>
    <property type="match status" value="2"/>
</dbReference>
<keyword evidence="9" id="KW-1185">Reference proteome</keyword>
<dbReference type="PROSITE" id="PS51192">
    <property type="entry name" value="HELICASE_ATP_BIND_1"/>
    <property type="match status" value="1"/>
</dbReference>
<dbReference type="InterPro" id="IPR014001">
    <property type="entry name" value="Helicase_ATP-bd"/>
</dbReference>
<feature type="compositionally biased region" description="Polar residues" evidence="4">
    <location>
        <begin position="718"/>
        <end position="732"/>
    </location>
</feature>
<dbReference type="GO" id="GO:0016787">
    <property type="term" value="F:hydrolase activity"/>
    <property type="evidence" value="ECO:0007669"/>
    <property type="project" value="UniProtKB-KW"/>
</dbReference>